<feature type="domain" description="Peptidase M48" evidence="7">
    <location>
        <begin position="148"/>
        <end position="308"/>
    </location>
</feature>
<organism evidence="8 9">
    <name type="scientific">Sphaerotilus microaerophilus</name>
    <dbReference type="NCBI Taxonomy" id="2914710"/>
    <lineage>
        <taxon>Bacteria</taxon>
        <taxon>Pseudomonadati</taxon>
        <taxon>Pseudomonadota</taxon>
        <taxon>Betaproteobacteria</taxon>
        <taxon>Burkholderiales</taxon>
        <taxon>Sphaerotilaceae</taxon>
        <taxon>Sphaerotilus</taxon>
    </lineage>
</organism>
<dbReference type="PANTHER" id="PTHR22726">
    <property type="entry name" value="METALLOENDOPEPTIDASE OMA1"/>
    <property type="match status" value="1"/>
</dbReference>
<evidence type="ECO:0000256" key="5">
    <source>
        <dbReference type="ARBA" id="ARBA00023049"/>
    </source>
</evidence>
<dbReference type="InterPro" id="IPR001915">
    <property type="entry name" value="Peptidase_M48"/>
</dbReference>
<dbReference type="Pfam" id="PF01435">
    <property type="entry name" value="Peptidase_M48"/>
    <property type="match status" value="1"/>
</dbReference>
<protein>
    <submittedName>
        <fullName evidence="8">Lipoprotein</fullName>
    </submittedName>
</protein>
<keyword evidence="4 6" id="KW-0862">Zinc</keyword>
<dbReference type="Proteomes" id="UP001057498">
    <property type="component" value="Chromosome"/>
</dbReference>
<keyword evidence="2" id="KW-0479">Metal-binding</keyword>
<evidence type="ECO:0000256" key="4">
    <source>
        <dbReference type="ARBA" id="ARBA00022833"/>
    </source>
</evidence>
<evidence type="ECO:0000256" key="1">
    <source>
        <dbReference type="ARBA" id="ARBA00022670"/>
    </source>
</evidence>
<evidence type="ECO:0000313" key="8">
    <source>
        <dbReference type="EMBL" id="BDI03522.1"/>
    </source>
</evidence>
<sequence length="335" mass="36003">MLSLRSGIFPTPRGLSLHDFLPTAAMNEMPAPSFVTDAEITTRVDAHPGGCALHQRRLFTRLLVAGAAGTAAGPLLAREGVEVGGISKFAKFYPADQVEADAGKQYAQLRQEANGKGALAPANHPQMLRLNTIAQRLIPYTYEWNPRAKQWKWEVSLIGAKTINAFCMPGGKIAFYHGILAQLQLNDDEVAMIMGHEMAHAVREHARERIGKTMATRGGISIVSSLLGFGDVGRTLADAGGQLLTLKFGREDESEADLVGMELAARGGYDPRAGVTLWQKMAAASKGAPPQFLSTHPTGATRITDIEANLPKVTGLYARAEKPPVRYRPPEAGNG</sequence>
<evidence type="ECO:0000256" key="3">
    <source>
        <dbReference type="ARBA" id="ARBA00022801"/>
    </source>
</evidence>
<keyword evidence="1 6" id="KW-0645">Protease</keyword>
<keyword evidence="5 6" id="KW-0482">Metalloprotease</keyword>
<evidence type="ECO:0000313" key="9">
    <source>
        <dbReference type="Proteomes" id="UP001057498"/>
    </source>
</evidence>
<keyword evidence="9" id="KW-1185">Reference proteome</keyword>
<reference evidence="8" key="1">
    <citation type="submission" date="2022-04" db="EMBL/GenBank/DDBJ databases">
        <title>Whole genome sequence of Sphaerotilus sp. FB-5.</title>
        <authorList>
            <person name="Takeda M."/>
            <person name="Narihara S."/>
            <person name="Akimoto M."/>
            <person name="Akimoto R."/>
            <person name="Nishiyashiki S."/>
            <person name="Murakami T."/>
        </authorList>
    </citation>
    <scope>NUCLEOTIDE SEQUENCE</scope>
    <source>
        <strain evidence="8">FB-5</strain>
    </source>
</reference>
<accession>A0ABN6PJ85</accession>
<dbReference type="InterPro" id="IPR051156">
    <property type="entry name" value="Mito/Outer_Membr_Metalloprot"/>
</dbReference>
<evidence type="ECO:0000256" key="2">
    <source>
        <dbReference type="ARBA" id="ARBA00022723"/>
    </source>
</evidence>
<dbReference type="Gene3D" id="3.30.2010.10">
    <property type="entry name" value="Metalloproteases ('zincins'), catalytic domain"/>
    <property type="match status" value="1"/>
</dbReference>
<proteinExistence type="inferred from homology"/>
<keyword evidence="3 6" id="KW-0378">Hydrolase</keyword>
<dbReference type="PANTHER" id="PTHR22726:SF1">
    <property type="entry name" value="METALLOENDOPEPTIDASE OMA1, MITOCHONDRIAL"/>
    <property type="match status" value="1"/>
</dbReference>
<evidence type="ECO:0000256" key="6">
    <source>
        <dbReference type="RuleBase" id="RU003983"/>
    </source>
</evidence>
<comment type="cofactor">
    <cofactor evidence="6">
        <name>Zn(2+)</name>
        <dbReference type="ChEBI" id="CHEBI:29105"/>
    </cofactor>
    <text evidence="6">Binds 1 zinc ion per subunit.</text>
</comment>
<gene>
    <name evidence="8" type="ORF">CATMQ487_04920</name>
</gene>
<evidence type="ECO:0000259" key="7">
    <source>
        <dbReference type="Pfam" id="PF01435"/>
    </source>
</evidence>
<comment type="similarity">
    <text evidence="6">Belongs to the peptidase M48 family.</text>
</comment>
<dbReference type="CDD" id="cd07331">
    <property type="entry name" value="M48C_Oma1_like"/>
    <property type="match status" value="1"/>
</dbReference>
<keyword evidence="8" id="KW-0449">Lipoprotein</keyword>
<name>A0ABN6PJ85_9BURK</name>
<dbReference type="EMBL" id="AP025730">
    <property type="protein sequence ID" value="BDI03522.1"/>
    <property type="molecule type" value="Genomic_DNA"/>
</dbReference>